<dbReference type="Pfam" id="PF08281">
    <property type="entry name" value="Sigma70_r4_2"/>
    <property type="match status" value="1"/>
</dbReference>
<dbReference type="PANTHER" id="PTHR30173">
    <property type="entry name" value="SIGMA 19 FACTOR"/>
    <property type="match status" value="1"/>
</dbReference>
<gene>
    <name evidence="3" type="ORF">GW587_06875</name>
</gene>
<dbReference type="Pfam" id="PF04542">
    <property type="entry name" value="Sigma70_r2"/>
    <property type="match status" value="1"/>
</dbReference>
<dbReference type="InterPro" id="IPR013325">
    <property type="entry name" value="RNA_pol_sigma_r2"/>
</dbReference>
<feature type="domain" description="RNA polymerase sigma-70 region 2" evidence="1">
    <location>
        <begin position="11"/>
        <end position="76"/>
    </location>
</feature>
<comment type="caution">
    <text evidence="3">The sequence shown here is derived from an EMBL/GenBank/DDBJ whole genome shotgun (WGS) entry which is preliminary data.</text>
</comment>
<sequence>MPHTTDTDGALFERLRPRLKAISCRIVGSEAEAEDVVQDCFLKWQSADQAALTTPAAWLTTVVQHQSVDRLRRRARDALAARTAMELAPELSPAPPEQGLLRRGELGEGLARLLACLSPAERLALVLHDVFEFEHAEVAKALGTSSVNARQYLARARRRLRQHETGAKGDAAAAKADAGAGAKAHAASAAAGVASASAETPLSEKLCRDRLRRFQAAINGLDLAAMLTLLADEQPMSVVAAPRVPPRLRIRAGACANDAWYRVVLAA</sequence>
<dbReference type="InterPro" id="IPR013324">
    <property type="entry name" value="RNA_pol_sigma_r3/r4-like"/>
</dbReference>
<evidence type="ECO:0000313" key="3">
    <source>
        <dbReference type="EMBL" id="NGZ83978.1"/>
    </source>
</evidence>
<protein>
    <submittedName>
        <fullName evidence="3">Sigma-70 family RNA polymerase sigma factor</fullName>
    </submittedName>
</protein>
<dbReference type="EMBL" id="JAADJT010000002">
    <property type="protein sequence ID" value="NGZ83978.1"/>
    <property type="molecule type" value="Genomic_DNA"/>
</dbReference>
<evidence type="ECO:0000313" key="4">
    <source>
        <dbReference type="Proteomes" id="UP000666369"/>
    </source>
</evidence>
<evidence type="ECO:0000259" key="1">
    <source>
        <dbReference type="Pfam" id="PF04542"/>
    </source>
</evidence>
<dbReference type="InterPro" id="IPR013249">
    <property type="entry name" value="RNA_pol_sigma70_r4_t2"/>
</dbReference>
<accession>A0ABX0FHG8</accession>
<dbReference type="Gene3D" id="1.10.1740.10">
    <property type="match status" value="1"/>
</dbReference>
<name>A0ABX0FHG8_9BURK</name>
<dbReference type="InterPro" id="IPR007627">
    <property type="entry name" value="RNA_pol_sigma70_r2"/>
</dbReference>
<evidence type="ECO:0000259" key="2">
    <source>
        <dbReference type="Pfam" id="PF08281"/>
    </source>
</evidence>
<organism evidence="3 4">
    <name type="scientific">Duganella aceris</name>
    <dbReference type="NCBI Taxonomy" id="2703883"/>
    <lineage>
        <taxon>Bacteria</taxon>
        <taxon>Pseudomonadati</taxon>
        <taxon>Pseudomonadota</taxon>
        <taxon>Betaproteobacteria</taxon>
        <taxon>Burkholderiales</taxon>
        <taxon>Oxalobacteraceae</taxon>
        <taxon>Telluria group</taxon>
        <taxon>Duganella</taxon>
    </lineage>
</organism>
<dbReference type="InterPro" id="IPR014284">
    <property type="entry name" value="RNA_pol_sigma-70_dom"/>
</dbReference>
<keyword evidence="4" id="KW-1185">Reference proteome</keyword>
<dbReference type="Proteomes" id="UP000666369">
    <property type="component" value="Unassembled WGS sequence"/>
</dbReference>
<dbReference type="Gene3D" id="1.10.10.10">
    <property type="entry name" value="Winged helix-like DNA-binding domain superfamily/Winged helix DNA-binding domain"/>
    <property type="match status" value="1"/>
</dbReference>
<dbReference type="SUPFAM" id="SSF88659">
    <property type="entry name" value="Sigma3 and sigma4 domains of RNA polymerase sigma factors"/>
    <property type="match status" value="1"/>
</dbReference>
<proteinExistence type="predicted"/>
<dbReference type="PANTHER" id="PTHR30173:SF36">
    <property type="entry name" value="ECF RNA POLYMERASE SIGMA FACTOR SIGJ"/>
    <property type="match status" value="1"/>
</dbReference>
<dbReference type="NCBIfam" id="TIGR02937">
    <property type="entry name" value="sigma70-ECF"/>
    <property type="match status" value="1"/>
</dbReference>
<dbReference type="InterPro" id="IPR036388">
    <property type="entry name" value="WH-like_DNA-bd_sf"/>
</dbReference>
<dbReference type="SUPFAM" id="SSF88946">
    <property type="entry name" value="Sigma2 domain of RNA polymerase sigma factors"/>
    <property type="match status" value="1"/>
</dbReference>
<feature type="domain" description="RNA polymerase sigma factor 70 region 4 type 2" evidence="2">
    <location>
        <begin position="110"/>
        <end position="160"/>
    </location>
</feature>
<dbReference type="InterPro" id="IPR052704">
    <property type="entry name" value="ECF_Sigma-70_Domain"/>
</dbReference>
<reference evidence="4" key="1">
    <citation type="submission" date="2023-07" db="EMBL/GenBank/DDBJ databases">
        <title>Duganella aceri sp. nov., isolated from tree sap.</title>
        <authorList>
            <person name="Kim I.S."/>
        </authorList>
    </citation>
    <scope>NUCLEOTIDE SEQUENCE [LARGE SCALE GENOMIC DNA]</scope>
    <source>
        <strain evidence="4">SAP-35</strain>
    </source>
</reference>
<dbReference type="RefSeq" id="WP_166100274.1">
    <property type="nucleotide sequence ID" value="NZ_JAADJT010000002.1"/>
</dbReference>